<evidence type="ECO:0000313" key="1">
    <source>
        <dbReference type="EMBL" id="MBB6499312.1"/>
    </source>
</evidence>
<dbReference type="AlphaFoldDB" id="A0A7X0J2L4"/>
<dbReference type="SUPFAM" id="SSF48452">
    <property type="entry name" value="TPR-like"/>
    <property type="match status" value="1"/>
</dbReference>
<reference evidence="1 2" key="1">
    <citation type="submission" date="2020-08" db="EMBL/GenBank/DDBJ databases">
        <title>Genomic Encyclopedia of Type Strains, Phase IV (KMG-V): Genome sequencing to study the core and pangenomes of soil and plant-associated prokaryotes.</title>
        <authorList>
            <person name="Whitman W."/>
        </authorList>
    </citation>
    <scope>NUCLEOTIDE SEQUENCE [LARGE SCALE GENOMIC DNA]</scope>
    <source>
        <strain evidence="1 2">M2T3</strain>
    </source>
</reference>
<dbReference type="InterPro" id="IPR011990">
    <property type="entry name" value="TPR-like_helical_dom_sf"/>
</dbReference>
<sequence>MKKLIINISFFLVAVTTIVGCKKDVASKYNNPEKAENASLSGLFTAMLNNDRVAAKYWNVRTFLCQMPGVYAQTSYFPNSNSVYQQSDSYSQNYWDDFYTTGGNGSGSMALYRAMEAKFKTLSTSDQTAQATIMQAAKVVLIEQAAKMVDLWGDIPYSEAGSLETGSTIKNPKYDDQKVLYTGFIADLATASAYFKANATNKDFAKADILLKGDVGQWARYANSLRLRLLMRISKVDEATARTAVLDMLNNSATYPLVDGGNNPSYSPGTSDILLQPLTNSTSDLHAAFLEGSWYATDYMLNTVMLTANDPRIPVMYDKYGRTQKINGQDVFVPNKTYKAMPITFSATDQETNFPDYSVLDSATFLFNQKLPGIIITASEVNLLKAEAYERWGSSASAQTSYETALRQSVSFYYYLNNLNQGGGYVNLPAPKDSVVNVWINSSTASYTGSSANKLTNIYIQKWAHLGVLQSMEAWAEYRRTGFPILTFPSDGKLSGFDTPPTRLIYPSTEKTLNSANYQAVQAKDTRKTKIFWQQ</sequence>
<evidence type="ECO:0008006" key="3">
    <source>
        <dbReference type="Google" id="ProtNLM"/>
    </source>
</evidence>
<name>A0A7X0J2L4_9SPHI</name>
<gene>
    <name evidence="1" type="ORF">HDF25_001453</name>
</gene>
<proteinExistence type="predicted"/>
<organism evidence="1 2">
    <name type="scientific">Pedobacter cryoconitis</name>
    <dbReference type="NCBI Taxonomy" id="188932"/>
    <lineage>
        <taxon>Bacteria</taxon>
        <taxon>Pseudomonadati</taxon>
        <taxon>Bacteroidota</taxon>
        <taxon>Sphingobacteriia</taxon>
        <taxon>Sphingobacteriales</taxon>
        <taxon>Sphingobacteriaceae</taxon>
        <taxon>Pedobacter</taxon>
    </lineage>
</organism>
<dbReference type="Pfam" id="PF12771">
    <property type="entry name" value="SusD-like_2"/>
    <property type="match status" value="1"/>
</dbReference>
<dbReference type="Proteomes" id="UP000521017">
    <property type="component" value="Unassembled WGS sequence"/>
</dbReference>
<accession>A0A7X0J2L4</accession>
<dbReference type="PROSITE" id="PS51257">
    <property type="entry name" value="PROKAR_LIPOPROTEIN"/>
    <property type="match status" value="1"/>
</dbReference>
<dbReference type="Gene3D" id="1.25.40.390">
    <property type="match status" value="1"/>
</dbReference>
<dbReference type="RefSeq" id="WP_184624044.1">
    <property type="nucleotide sequence ID" value="NZ_JACHCC010000003.1"/>
</dbReference>
<evidence type="ECO:0000313" key="2">
    <source>
        <dbReference type="Proteomes" id="UP000521017"/>
    </source>
</evidence>
<dbReference type="InterPro" id="IPR041662">
    <property type="entry name" value="SusD-like_2"/>
</dbReference>
<dbReference type="EMBL" id="JACHCC010000003">
    <property type="protein sequence ID" value="MBB6499312.1"/>
    <property type="molecule type" value="Genomic_DNA"/>
</dbReference>
<protein>
    <recommendedName>
        <fullName evidence="3">SusD-like starch-binding protein associating with outer membrane</fullName>
    </recommendedName>
</protein>
<comment type="caution">
    <text evidence="1">The sequence shown here is derived from an EMBL/GenBank/DDBJ whole genome shotgun (WGS) entry which is preliminary data.</text>
</comment>